<protein>
    <recommendedName>
        <fullName evidence="3">RNase H type-1 domain-containing protein</fullName>
    </recommendedName>
</protein>
<accession>A0ABD2ZLS8</accession>
<name>A0ABD2ZLS8_9GENT</name>
<sequence length="214" mass="23945">MSSSVGVVARNCRGEMVEIWACLELGAVKAEVIEAQAIKRALIVTEKENWNIVELQFDCKGYFHIFLVQYSKEVFGQFVTMACSGVQGRRSVIWRTKGIPTYSGAKPNAISKVDNANRAISMGKLFTNDDLIFFGLSQATRFANFSKKDIKNIVYKPVDLFKCPDYNPHVEQRVLDFVSSFGIPYKEYIRFSYLAQVDGSSPLSTLGGAIDLIN</sequence>
<dbReference type="Proteomes" id="UP001630127">
    <property type="component" value="Unassembled WGS sequence"/>
</dbReference>
<dbReference type="EMBL" id="JBJUIK010000008">
    <property type="protein sequence ID" value="KAL3520409.1"/>
    <property type="molecule type" value="Genomic_DNA"/>
</dbReference>
<reference evidence="1 2" key="1">
    <citation type="submission" date="2024-11" db="EMBL/GenBank/DDBJ databases">
        <title>A near-complete genome assembly of Cinchona calisaya.</title>
        <authorList>
            <person name="Lian D.C."/>
            <person name="Zhao X.W."/>
            <person name="Wei L."/>
        </authorList>
    </citation>
    <scope>NUCLEOTIDE SEQUENCE [LARGE SCALE GENOMIC DNA]</scope>
    <source>
        <tissue evidence="1">Nenye</tissue>
    </source>
</reference>
<evidence type="ECO:0008006" key="3">
    <source>
        <dbReference type="Google" id="ProtNLM"/>
    </source>
</evidence>
<comment type="caution">
    <text evidence="1">The sequence shown here is derived from an EMBL/GenBank/DDBJ whole genome shotgun (WGS) entry which is preliminary data.</text>
</comment>
<keyword evidence="2" id="KW-1185">Reference proteome</keyword>
<dbReference type="AlphaFoldDB" id="A0ABD2ZLS8"/>
<evidence type="ECO:0000313" key="2">
    <source>
        <dbReference type="Proteomes" id="UP001630127"/>
    </source>
</evidence>
<gene>
    <name evidence="1" type="ORF">ACH5RR_018558</name>
</gene>
<evidence type="ECO:0000313" key="1">
    <source>
        <dbReference type="EMBL" id="KAL3520409.1"/>
    </source>
</evidence>
<organism evidence="1 2">
    <name type="scientific">Cinchona calisaya</name>
    <dbReference type="NCBI Taxonomy" id="153742"/>
    <lineage>
        <taxon>Eukaryota</taxon>
        <taxon>Viridiplantae</taxon>
        <taxon>Streptophyta</taxon>
        <taxon>Embryophyta</taxon>
        <taxon>Tracheophyta</taxon>
        <taxon>Spermatophyta</taxon>
        <taxon>Magnoliopsida</taxon>
        <taxon>eudicotyledons</taxon>
        <taxon>Gunneridae</taxon>
        <taxon>Pentapetalae</taxon>
        <taxon>asterids</taxon>
        <taxon>lamiids</taxon>
        <taxon>Gentianales</taxon>
        <taxon>Rubiaceae</taxon>
        <taxon>Cinchonoideae</taxon>
        <taxon>Cinchoneae</taxon>
        <taxon>Cinchona</taxon>
    </lineage>
</organism>
<proteinExistence type="predicted"/>